<evidence type="ECO:0000313" key="1">
    <source>
        <dbReference type="EMBL" id="RJG06866.1"/>
    </source>
</evidence>
<reference evidence="1 2" key="1">
    <citation type="submission" date="2018-09" db="EMBL/GenBank/DDBJ databases">
        <authorList>
            <person name="Zhu H."/>
        </authorList>
    </citation>
    <scope>NUCLEOTIDE SEQUENCE [LARGE SCALE GENOMIC DNA]</scope>
    <source>
        <strain evidence="1 2">K2R10-39</strain>
    </source>
</reference>
<gene>
    <name evidence="1" type="ORF">D3870_13435</name>
</gene>
<keyword evidence="2" id="KW-1185">Reference proteome</keyword>
<name>A0A418X334_9BURK</name>
<accession>A0A418X334</accession>
<protein>
    <submittedName>
        <fullName evidence="1">Uncharacterized protein</fullName>
    </submittedName>
</protein>
<dbReference type="EMBL" id="QYUN01000002">
    <property type="protein sequence ID" value="RJG06866.1"/>
    <property type="molecule type" value="Genomic_DNA"/>
</dbReference>
<sequence>MGVPPASRVAARQRNGKGLPVFVRAASHGENICTRKTMSTHVRIRQTERNLICLTGSHRCTAHQQHVELMENRSLKICARQTRSRLPE</sequence>
<proteinExistence type="predicted"/>
<organism evidence="1 2">
    <name type="scientific">Noviherbaspirillum cavernae</name>
    <dbReference type="NCBI Taxonomy" id="2320862"/>
    <lineage>
        <taxon>Bacteria</taxon>
        <taxon>Pseudomonadati</taxon>
        <taxon>Pseudomonadota</taxon>
        <taxon>Betaproteobacteria</taxon>
        <taxon>Burkholderiales</taxon>
        <taxon>Oxalobacteraceae</taxon>
        <taxon>Noviherbaspirillum</taxon>
    </lineage>
</organism>
<dbReference type="AlphaFoldDB" id="A0A418X334"/>
<evidence type="ECO:0000313" key="2">
    <source>
        <dbReference type="Proteomes" id="UP000285190"/>
    </source>
</evidence>
<dbReference type="Proteomes" id="UP000285190">
    <property type="component" value="Unassembled WGS sequence"/>
</dbReference>
<comment type="caution">
    <text evidence="1">The sequence shown here is derived from an EMBL/GenBank/DDBJ whole genome shotgun (WGS) entry which is preliminary data.</text>
</comment>